<dbReference type="EMBL" id="JANAVB010026196">
    <property type="protein sequence ID" value="KAJ6819489.1"/>
    <property type="molecule type" value="Genomic_DNA"/>
</dbReference>
<keyword evidence="3" id="KW-1185">Reference proteome</keyword>
<protein>
    <submittedName>
        <fullName evidence="2">Pollen-specific leucine-rich repeat extensin-like protein 3</fullName>
    </submittedName>
</protein>
<feature type="region of interest" description="Disordered" evidence="1">
    <location>
        <begin position="1"/>
        <end position="22"/>
    </location>
</feature>
<comment type="caution">
    <text evidence="2">The sequence shown here is derived from an EMBL/GenBank/DDBJ whole genome shotgun (WGS) entry which is preliminary data.</text>
</comment>
<evidence type="ECO:0000313" key="2">
    <source>
        <dbReference type="EMBL" id="KAJ6819489.1"/>
    </source>
</evidence>
<name>A0AAX6FSS8_IRIPA</name>
<accession>A0AAX6FSS8</accession>
<dbReference type="Proteomes" id="UP001140949">
    <property type="component" value="Unassembled WGS sequence"/>
</dbReference>
<dbReference type="AlphaFoldDB" id="A0AAX6FSS8"/>
<gene>
    <name evidence="2" type="ORF">M6B38_402410</name>
</gene>
<sequence>MYIFSRCRTRPTQHPMTTIPPR</sequence>
<reference evidence="2" key="1">
    <citation type="journal article" date="2023" name="GigaByte">
        <title>Genome assembly of the bearded iris, Iris pallida Lam.</title>
        <authorList>
            <person name="Bruccoleri R.E."/>
            <person name="Oakeley E.J."/>
            <person name="Faust A.M.E."/>
            <person name="Altorfer M."/>
            <person name="Dessus-Babus S."/>
            <person name="Burckhardt D."/>
            <person name="Oertli M."/>
            <person name="Naumann U."/>
            <person name="Petersen F."/>
            <person name="Wong J."/>
        </authorList>
    </citation>
    <scope>NUCLEOTIDE SEQUENCE</scope>
    <source>
        <strain evidence="2">GSM-AAB239-AS_SAM_17_03QT</strain>
    </source>
</reference>
<evidence type="ECO:0000313" key="3">
    <source>
        <dbReference type="Proteomes" id="UP001140949"/>
    </source>
</evidence>
<proteinExistence type="predicted"/>
<organism evidence="2 3">
    <name type="scientific">Iris pallida</name>
    <name type="common">Sweet iris</name>
    <dbReference type="NCBI Taxonomy" id="29817"/>
    <lineage>
        <taxon>Eukaryota</taxon>
        <taxon>Viridiplantae</taxon>
        <taxon>Streptophyta</taxon>
        <taxon>Embryophyta</taxon>
        <taxon>Tracheophyta</taxon>
        <taxon>Spermatophyta</taxon>
        <taxon>Magnoliopsida</taxon>
        <taxon>Liliopsida</taxon>
        <taxon>Asparagales</taxon>
        <taxon>Iridaceae</taxon>
        <taxon>Iridoideae</taxon>
        <taxon>Irideae</taxon>
        <taxon>Iris</taxon>
    </lineage>
</organism>
<reference evidence="2" key="2">
    <citation type="submission" date="2023-04" db="EMBL/GenBank/DDBJ databases">
        <authorList>
            <person name="Bruccoleri R.E."/>
            <person name="Oakeley E.J."/>
            <person name="Faust A.-M."/>
            <person name="Dessus-Babus S."/>
            <person name="Altorfer M."/>
            <person name="Burckhardt D."/>
            <person name="Oertli M."/>
            <person name="Naumann U."/>
            <person name="Petersen F."/>
            <person name="Wong J."/>
        </authorList>
    </citation>
    <scope>NUCLEOTIDE SEQUENCE</scope>
    <source>
        <strain evidence="2">GSM-AAB239-AS_SAM_17_03QT</strain>
        <tissue evidence="2">Leaf</tissue>
    </source>
</reference>
<evidence type="ECO:0000256" key="1">
    <source>
        <dbReference type="SAM" id="MobiDB-lite"/>
    </source>
</evidence>